<organism evidence="2 3">
    <name type="scientific">Pararcticibacter amylolyticus</name>
    <dbReference type="NCBI Taxonomy" id="2173175"/>
    <lineage>
        <taxon>Bacteria</taxon>
        <taxon>Pseudomonadati</taxon>
        <taxon>Bacteroidota</taxon>
        <taxon>Sphingobacteriia</taxon>
        <taxon>Sphingobacteriales</taxon>
        <taxon>Sphingobacteriaceae</taxon>
        <taxon>Pararcticibacter</taxon>
    </lineage>
</organism>
<feature type="chain" id="PRO_5015526147" evidence="1">
    <location>
        <begin position="23"/>
        <end position="184"/>
    </location>
</feature>
<evidence type="ECO:0000313" key="3">
    <source>
        <dbReference type="Proteomes" id="UP000245647"/>
    </source>
</evidence>
<keyword evidence="3" id="KW-1185">Reference proteome</keyword>
<dbReference type="RefSeq" id="WP_109414578.1">
    <property type="nucleotide sequence ID" value="NZ_QEAS01000003.1"/>
</dbReference>
<dbReference type="OrthoDB" id="10016644at2"/>
<dbReference type="AlphaFoldDB" id="A0A2U2PJQ5"/>
<name>A0A2U2PJQ5_9SPHI</name>
<gene>
    <name evidence="2" type="ORF">DDR33_04440</name>
</gene>
<dbReference type="EMBL" id="QEAS01000003">
    <property type="protein sequence ID" value="PWG81633.1"/>
    <property type="molecule type" value="Genomic_DNA"/>
</dbReference>
<reference evidence="2 3" key="1">
    <citation type="submission" date="2018-04" db="EMBL/GenBank/DDBJ databases">
        <title>Pedobacter chongqingensis sp. nov., isolated from a rottenly hemp rope.</title>
        <authorList>
            <person name="Cai Y."/>
        </authorList>
    </citation>
    <scope>NUCLEOTIDE SEQUENCE [LARGE SCALE GENOMIC DNA]</scope>
    <source>
        <strain evidence="2 3">FJ4-8</strain>
    </source>
</reference>
<evidence type="ECO:0000313" key="2">
    <source>
        <dbReference type="EMBL" id="PWG81633.1"/>
    </source>
</evidence>
<accession>A0A2U2PJQ5</accession>
<dbReference type="Proteomes" id="UP000245647">
    <property type="component" value="Unassembled WGS sequence"/>
</dbReference>
<protein>
    <submittedName>
        <fullName evidence="2">Uncharacterized protein</fullName>
    </submittedName>
</protein>
<feature type="signal peptide" evidence="1">
    <location>
        <begin position="1"/>
        <end position="22"/>
    </location>
</feature>
<comment type="caution">
    <text evidence="2">The sequence shown here is derived from an EMBL/GenBank/DDBJ whole genome shotgun (WGS) entry which is preliminary data.</text>
</comment>
<proteinExistence type="predicted"/>
<sequence>MSAVFRFVFIAALLANGVNVMAQGSDSSEVVRKSFKPVMKDIPGDEKFVFKPNEVPSRMPVLKSDDFCVPIPNLYAEKGSQVSGQGGVKPITEKLQLRGGRTTVPDLQYSVRLLGKEYPLYSIDSIDINAISNIENFSINDAPKRYASLKKTGNVLRFSFKPETEAKVKEQLSRNNLIGKPLSE</sequence>
<evidence type="ECO:0000256" key="1">
    <source>
        <dbReference type="SAM" id="SignalP"/>
    </source>
</evidence>
<keyword evidence="1" id="KW-0732">Signal</keyword>